<evidence type="ECO:0000259" key="7">
    <source>
        <dbReference type="PROSITE" id="PS50863"/>
    </source>
</evidence>
<dbReference type="PANTHER" id="PTHR31674:SF47">
    <property type="entry name" value="B3 DOMAIN-CONTAINING PROTEIN OS10G0323000"/>
    <property type="match status" value="1"/>
</dbReference>
<dbReference type="AlphaFoldDB" id="A0A811RGS0"/>
<dbReference type="Pfam" id="PF02362">
    <property type="entry name" value="B3"/>
    <property type="match status" value="2"/>
</dbReference>
<dbReference type="Gene3D" id="2.40.330.10">
    <property type="entry name" value="DNA-binding pseudobarrel domain"/>
    <property type="match status" value="2"/>
</dbReference>
<feature type="compositionally biased region" description="Polar residues" evidence="6">
    <location>
        <begin position="167"/>
        <end position="177"/>
    </location>
</feature>
<dbReference type="OrthoDB" id="671850at2759"/>
<comment type="subcellular location">
    <subcellularLocation>
        <location evidence="1">Nucleus</location>
    </subcellularLocation>
</comment>
<organism evidence="8 9">
    <name type="scientific">Miscanthus lutarioriparius</name>
    <dbReference type="NCBI Taxonomy" id="422564"/>
    <lineage>
        <taxon>Eukaryota</taxon>
        <taxon>Viridiplantae</taxon>
        <taxon>Streptophyta</taxon>
        <taxon>Embryophyta</taxon>
        <taxon>Tracheophyta</taxon>
        <taxon>Spermatophyta</taxon>
        <taxon>Magnoliopsida</taxon>
        <taxon>Liliopsida</taxon>
        <taxon>Poales</taxon>
        <taxon>Poaceae</taxon>
        <taxon>PACMAD clade</taxon>
        <taxon>Panicoideae</taxon>
        <taxon>Andropogonodae</taxon>
        <taxon>Andropogoneae</taxon>
        <taxon>Saccharinae</taxon>
        <taxon>Miscanthus</taxon>
    </lineage>
</organism>
<dbReference type="Proteomes" id="UP000604825">
    <property type="component" value="Unassembled WGS sequence"/>
</dbReference>
<accession>A0A811RGS0</accession>
<dbReference type="SUPFAM" id="SSF101936">
    <property type="entry name" value="DNA-binding pseudobarrel domain"/>
    <property type="match status" value="2"/>
</dbReference>
<feature type="compositionally biased region" description="Basic and acidic residues" evidence="6">
    <location>
        <begin position="139"/>
        <end position="152"/>
    </location>
</feature>
<proteinExistence type="predicted"/>
<sequence>MASQGGGGGGGPHKFFKVMLPGSFEISLSLPPKFAASLGVLRPWRAAAKLRDRTGRSWDVDLRRDGAHRVSFKGGGWRGFVSANAVSAGQLLVFEHRGGFDFAVDRFDVSGCCCEDEGGGGGPKKVVDQHMTTTGTEAAADKESGNSRRRPEAAPCTGGVKRRRRSPSTATTVVSSGDDNETLCCRIERPYQLRLLDLSKSFCDRVGWTSSRDVVLCAAGDGDGGSKKEEKRWQVSVKVSAKNAMMCGGWTEFAKDNGLAVSDACIFVPLPASPGSGSDVLQVYLLRGTTPADLSNSKPISEFTKR</sequence>
<evidence type="ECO:0000256" key="5">
    <source>
        <dbReference type="ARBA" id="ARBA00023242"/>
    </source>
</evidence>
<dbReference type="PANTHER" id="PTHR31674">
    <property type="entry name" value="B3 DOMAIN-CONTAINING PROTEIN REM-LIKE 3-RELATED"/>
    <property type="match status" value="1"/>
</dbReference>
<evidence type="ECO:0000313" key="9">
    <source>
        <dbReference type="Proteomes" id="UP000604825"/>
    </source>
</evidence>
<keyword evidence="5" id="KW-0539">Nucleus</keyword>
<feature type="domain" description="TF-B3" evidence="7">
    <location>
        <begin position="231"/>
        <end position="289"/>
    </location>
</feature>
<reference evidence="8" key="1">
    <citation type="submission" date="2020-10" db="EMBL/GenBank/DDBJ databases">
        <authorList>
            <person name="Han B."/>
            <person name="Lu T."/>
            <person name="Zhao Q."/>
            <person name="Huang X."/>
            <person name="Zhao Y."/>
        </authorList>
    </citation>
    <scope>NUCLEOTIDE SEQUENCE</scope>
</reference>
<dbReference type="InterPro" id="IPR003340">
    <property type="entry name" value="B3_DNA-bd"/>
</dbReference>
<keyword evidence="3" id="KW-0238">DNA-binding</keyword>
<keyword evidence="9" id="KW-1185">Reference proteome</keyword>
<dbReference type="InterPro" id="IPR039218">
    <property type="entry name" value="REM_fam"/>
</dbReference>
<comment type="caution">
    <text evidence="8">The sequence shown here is derived from an EMBL/GenBank/DDBJ whole genome shotgun (WGS) entry which is preliminary data.</text>
</comment>
<dbReference type="InterPro" id="IPR015300">
    <property type="entry name" value="DNA-bd_pseudobarrel_sf"/>
</dbReference>
<dbReference type="EMBL" id="CAJGYO010000015">
    <property type="protein sequence ID" value="CAD6269517.1"/>
    <property type="molecule type" value="Genomic_DNA"/>
</dbReference>
<keyword evidence="2" id="KW-0805">Transcription regulation</keyword>
<protein>
    <recommendedName>
        <fullName evidence="7">TF-B3 domain-containing protein</fullName>
    </recommendedName>
</protein>
<dbReference type="GO" id="GO:0003677">
    <property type="term" value="F:DNA binding"/>
    <property type="evidence" value="ECO:0007669"/>
    <property type="project" value="UniProtKB-KW"/>
</dbReference>
<name>A0A811RGS0_9POAL</name>
<evidence type="ECO:0000256" key="4">
    <source>
        <dbReference type="ARBA" id="ARBA00023163"/>
    </source>
</evidence>
<evidence type="ECO:0000313" key="8">
    <source>
        <dbReference type="EMBL" id="CAD6269517.1"/>
    </source>
</evidence>
<feature type="region of interest" description="Disordered" evidence="6">
    <location>
        <begin position="137"/>
        <end position="177"/>
    </location>
</feature>
<dbReference type="PROSITE" id="PS50863">
    <property type="entry name" value="B3"/>
    <property type="match status" value="2"/>
</dbReference>
<evidence type="ECO:0000256" key="3">
    <source>
        <dbReference type="ARBA" id="ARBA00023125"/>
    </source>
</evidence>
<dbReference type="SMART" id="SM01019">
    <property type="entry name" value="B3"/>
    <property type="match status" value="2"/>
</dbReference>
<feature type="domain" description="TF-B3" evidence="7">
    <location>
        <begin position="13"/>
        <end position="110"/>
    </location>
</feature>
<dbReference type="GO" id="GO:0005634">
    <property type="term" value="C:nucleus"/>
    <property type="evidence" value="ECO:0007669"/>
    <property type="project" value="UniProtKB-SubCell"/>
</dbReference>
<evidence type="ECO:0000256" key="1">
    <source>
        <dbReference type="ARBA" id="ARBA00004123"/>
    </source>
</evidence>
<evidence type="ECO:0000256" key="6">
    <source>
        <dbReference type="SAM" id="MobiDB-lite"/>
    </source>
</evidence>
<evidence type="ECO:0000256" key="2">
    <source>
        <dbReference type="ARBA" id="ARBA00023015"/>
    </source>
</evidence>
<gene>
    <name evidence="8" type="ORF">NCGR_LOCUS52821</name>
</gene>
<dbReference type="CDD" id="cd10017">
    <property type="entry name" value="B3_DNA"/>
    <property type="match status" value="2"/>
</dbReference>
<keyword evidence="4" id="KW-0804">Transcription</keyword>